<evidence type="ECO:0000256" key="3">
    <source>
        <dbReference type="ARBA" id="ARBA00022448"/>
    </source>
</evidence>
<dbReference type="Proteomes" id="UP000518266">
    <property type="component" value="Unassembled WGS sequence"/>
</dbReference>
<dbReference type="PANTHER" id="PTHR28384">
    <property type="entry name" value="PROGRESSIVE ANKYLOSIS PROTEIN HOMOLOG"/>
    <property type="match status" value="1"/>
</dbReference>
<keyword evidence="5 7" id="KW-1133">Transmembrane helix</keyword>
<feature type="transmembrane region" description="Helical" evidence="7">
    <location>
        <begin position="304"/>
        <end position="324"/>
    </location>
</feature>
<proteinExistence type="inferred from homology"/>
<evidence type="ECO:0008006" key="10">
    <source>
        <dbReference type="Google" id="ProtNLM"/>
    </source>
</evidence>
<comment type="caution">
    <text evidence="8">The sequence shown here is derived from an EMBL/GenBank/DDBJ whole genome shotgun (WGS) entry which is preliminary data.</text>
</comment>
<dbReference type="InterPro" id="IPR009887">
    <property type="entry name" value="ANKH"/>
</dbReference>
<organism evidence="8 9">
    <name type="scientific">Dissostichus mawsoni</name>
    <name type="common">Antarctic cod</name>
    <dbReference type="NCBI Taxonomy" id="36200"/>
    <lineage>
        <taxon>Eukaryota</taxon>
        <taxon>Metazoa</taxon>
        <taxon>Chordata</taxon>
        <taxon>Craniata</taxon>
        <taxon>Vertebrata</taxon>
        <taxon>Euteleostomi</taxon>
        <taxon>Actinopterygii</taxon>
        <taxon>Neopterygii</taxon>
        <taxon>Teleostei</taxon>
        <taxon>Neoteleostei</taxon>
        <taxon>Acanthomorphata</taxon>
        <taxon>Eupercaria</taxon>
        <taxon>Perciformes</taxon>
        <taxon>Notothenioidei</taxon>
        <taxon>Nototheniidae</taxon>
        <taxon>Dissostichus</taxon>
    </lineage>
</organism>
<dbReference type="GO" id="GO:0005315">
    <property type="term" value="F:phosphate transmembrane transporter activity"/>
    <property type="evidence" value="ECO:0007669"/>
    <property type="project" value="InterPro"/>
</dbReference>
<feature type="transmembrane region" description="Helical" evidence="7">
    <location>
        <begin position="275"/>
        <end position="297"/>
    </location>
</feature>
<evidence type="ECO:0000313" key="8">
    <source>
        <dbReference type="EMBL" id="KAF3836332.1"/>
    </source>
</evidence>
<dbReference type="GO" id="GO:0035435">
    <property type="term" value="P:phosphate ion transmembrane transport"/>
    <property type="evidence" value="ECO:0007669"/>
    <property type="project" value="InterPro"/>
</dbReference>
<keyword evidence="3" id="KW-0813">Transport</keyword>
<comment type="subcellular location">
    <subcellularLocation>
        <location evidence="1">Membrane</location>
        <topology evidence="1">Multi-pass membrane protein</topology>
    </subcellularLocation>
</comment>
<dbReference type="GO" id="GO:0030504">
    <property type="term" value="F:inorganic diphosphate transmembrane transporter activity"/>
    <property type="evidence" value="ECO:0007669"/>
    <property type="project" value="TreeGrafter"/>
</dbReference>
<sequence>MSRPGCLAHVRASVCSSLGEGRQQPGLRSTGAVRCGASEIIQRESDYRLYLNLYQPIAWDASSLKFGAVFISPCFSTHPLDDDLPGRCACLKCSLTFASAQQHRSIVKRCHRSAPAPAAAPNLPASLQIPTEADAPRSVIPDFTMVEFPSLSPYWPLIRFLVPLAITNVAIDLGEQALNRGIATVKEDAIEMLASYGLAYSLMKFFTGPMSDFKNVGLVFVNSKRDRRKAVLCMVTAGVIAFVLHILIAYTDLGYYIINKLHHVDDSVGNKTRKAFLYLAAFPLLDAMAWIHAGILLKHKYSVIVGSASISDVVAQIVFVAILLHSNLECVEPLLIPILSLYMGALVRFTIVGLGYYCNIHDNIPESSGMDVGGDATIKKMLSFWWPLALILATQRISRPIVNLFVSRDLKGTSESTEAVAVLTATYPVGHMPYGWLTELRAVYPAFDKNNPSNKLDAGSPVTKSHIKKFTSCCLAISFTLCFVVFWTPGLSEKILIDVIGVDKSFADLCVVPLRIFSFFPVPVTVRAHLTGWLMTLKKTFVLAPSSVLRIIVLITSLVVLPYMGVHGATLGVGSLLAGFIGESTMVAIAACYVYRQQKNSEMSNDLVVEGEDSAPMSEVCSRTQMDAIEELQEEEEEEQE</sequence>
<dbReference type="OrthoDB" id="10055429at2759"/>
<accession>A0A7J5XGX4</accession>
<evidence type="ECO:0000256" key="6">
    <source>
        <dbReference type="ARBA" id="ARBA00023136"/>
    </source>
</evidence>
<reference evidence="8 9" key="1">
    <citation type="submission" date="2020-03" db="EMBL/GenBank/DDBJ databases">
        <title>Dissostichus mawsoni Genome sequencing and assembly.</title>
        <authorList>
            <person name="Park H."/>
        </authorList>
    </citation>
    <scope>NUCLEOTIDE SEQUENCE [LARGE SCALE GENOMIC DNA]</scope>
    <source>
        <strain evidence="8">DM0001</strain>
        <tissue evidence="8">Muscle</tissue>
    </source>
</reference>
<evidence type="ECO:0000256" key="1">
    <source>
        <dbReference type="ARBA" id="ARBA00004141"/>
    </source>
</evidence>
<feature type="transmembrane region" description="Helical" evidence="7">
    <location>
        <begin position="512"/>
        <end position="530"/>
    </location>
</feature>
<evidence type="ECO:0000256" key="4">
    <source>
        <dbReference type="ARBA" id="ARBA00022692"/>
    </source>
</evidence>
<dbReference type="GO" id="GO:0005886">
    <property type="term" value="C:plasma membrane"/>
    <property type="evidence" value="ECO:0007669"/>
    <property type="project" value="TreeGrafter"/>
</dbReference>
<feature type="transmembrane region" description="Helical" evidence="7">
    <location>
        <begin position="470"/>
        <end position="492"/>
    </location>
</feature>
<keyword evidence="6 7" id="KW-0472">Membrane</keyword>
<gene>
    <name evidence="8" type="ORF">F7725_028890</name>
</gene>
<feature type="transmembrane region" description="Helical" evidence="7">
    <location>
        <begin position="576"/>
        <end position="595"/>
    </location>
</feature>
<dbReference type="PANTHER" id="PTHR28384:SF1">
    <property type="entry name" value="PROGRESSIVE ANKYLOSIS PROTEIN HOMOLOG"/>
    <property type="match status" value="1"/>
</dbReference>
<keyword evidence="9" id="KW-1185">Reference proteome</keyword>
<feature type="transmembrane region" description="Helical" evidence="7">
    <location>
        <begin position="230"/>
        <end position="250"/>
    </location>
</feature>
<keyword evidence="4 7" id="KW-0812">Transmembrane</keyword>
<feature type="transmembrane region" description="Helical" evidence="7">
    <location>
        <begin position="542"/>
        <end position="564"/>
    </location>
</feature>
<dbReference type="Pfam" id="PF07260">
    <property type="entry name" value="ANKH"/>
    <property type="match status" value="1"/>
</dbReference>
<dbReference type="EMBL" id="JAAKFY010000024">
    <property type="protein sequence ID" value="KAF3836332.1"/>
    <property type="molecule type" value="Genomic_DNA"/>
</dbReference>
<name>A0A7J5XGX4_DISMA</name>
<evidence type="ECO:0000313" key="9">
    <source>
        <dbReference type="Proteomes" id="UP000518266"/>
    </source>
</evidence>
<feature type="transmembrane region" description="Helical" evidence="7">
    <location>
        <begin position="336"/>
        <end position="358"/>
    </location>
</feature>
<comment type="similarity">
    <text evidence="2">Belongs to the ANKH family.</text>
</comment>
<dbReference type="AlphaFoldDB" id="A0A7J5XGX4"/>
<evidence type="ECO:0000256" key="7">
    <source>
        <dbReference type="SAM" id="Phobius"/>
    </source>
</evidence>
<evidence type="ECO:0000256" key="2">
    <source>
        <dbReference type="ARBA" id="ARBA00007509"/>
    </source>
</evidence>
<protein>
    <recommendedName>
        <fullName evidence="10">ANKH inorganic pyrophosphate transport regulator a</fullName>
    </recommendedName>
</protein>
<evidence type="ECO:0000256" key="5">
    <source>
        <dbReference type="ARBA" id="ARBA00022989"/>
    </source>
</evidence>